<dbReference type="InterPro" id="IPR027417">
    <property type="entry name" value="P-loop_NTPase"/>
</dbReference>
<dbReference type="SUPFAM" id="SSF52540">
    <property type="entry name" value="P-loop containing nucleoside triphosphate hydrolases"/>
    <property type="match status" value="1"/>
</dbReference>
<dbReference type="Proteomes" id="UP001277761">
    <property type="component" value="Unassembled WGS sequence"/>
</dbReference>
<sequence length="463" mass="50021">MSTARPRTTAPRRRRSTLRHVGAALDWTLNPTRIVGERPGWRASTLHARAIYPAMASTGLGTTGVYLGRDVFGSAFCFDPWHAYAAGLIGNPNVLVLGSQSMGKSLLVKTYVLRQYVFGRRVELIDVKDEYGPLLEAIGGSTLSVYRGGPTRLNPVRPGPDGEPAQELVAAVAAAGLARPLDPAERVGLAAAVEAVTAAAVGEQREPTLPELFALLLDPHGVVRDAMRSTGTEEPRRELRTLGLGLKSLCDGPLHGMFDGPTTATVDWDAPAIRLDLSQVRDPTAKAVLMTCWLAFLRQQHDARLRLHEQDGTRPAATTRVNEEGWSVAPVPGVAAHFTAEFKLSRRHAISNWLVLHKLRDAAAGADDGTAVAKLMDALLADIDTHAVHQQDDAAVAETTSRLGMSETQRELLTDLRPLQALWQIGALQFLVNHEISSYEAPIVDTDHAMRTSTTPSPGRSPQ</sequence>
<dbReference type="Gene3D" id="3.40.50.300">
    <property type="entry name" value="P-loop containing nucleotide triphosphate hydrolases"/>
    <property type="match status" value="1"/>
</dbReference>
<evidence type="ECO:0000313" key="3">
    <source>
        <dbReference type="Proteomes" id="UP001277761"/>
    </source>
</evidence>
<dbReference type="EMBL" id="JAXAVX010000013">
    <property type="protein sequence ID" value="MDX8153360.1"/>
    <property type="molecule type" value="Genomic_DNA"/>
</dbReference>
<comment type="caution">
    <text evidence="2">The sequence shown here is derived from an EMBL/GenBank/DDBJ whole genome shotgun (WGS) entry which is preliminary data.</text>
</comment>
<accession>A0ABU4VPJ0</accession>
<organism evidence="2 3">
    <name type="scientific">Patulibacter brassicae</name>
    <dbReference type="NCBI Taxonomy" id="1705717"/>
    <lineage>
        <taxon>Bacteria</taxon>
        <taxon>Bacillati</taxon>
        <taxon>Actinomycetota</taxon>
        <taxon>Thermoleophilia</taxon>
        <taxon>Solirubrobacterales</taxon>
        <taxon>Patulibacteraceae</taxon>
        <taxon>Patulibacter</taxon>
    </lineage>
</organism>
<name>A0ABU4VPJ0_9ACTN</name>
<dbReference type="Gene3D" id="1.10.8.730">
    <property type="match status" value="1"/>
</dbReference>
<feature type="domain" description="TraG P-loop" evidence="1">
    <location>
        <begin position="83"/>
        <end position="156"/>
    </location>
</feature>
<gene>
    <name evidence="2" type="ORF">SK069_17310</name>
</gene>
<reference evidence="2 3" key="1">
    <citation type="submission" date="2023-11" db="EMBL/GenBank/DDBJ databases">
        <authorList>
            <person name="Xu M."/>
            <person name="Jiang T."/>
        </authorList>
    </citation>
    <scope>NUCLEOTIDE SEQUENCE [LARGE SCALE GENOMIC DNA]</scope>
    <source>
        <strain evidence="2 3">SD</strain>
    </source>
</reference>
<proteinExistence type="predicted"/>
<dbReference type="Pfam" id="PF19044">
    <property type="entry name" value="P-loop_TraG"/>
    <property type="match status" value="1"/>
</dbReference>
<dbReference type="InterPro" id="IPR043964">
    <property type="entry name" value="P-loop_TraG"/>
</dbReference>
<evidence type="ECO:0000259" key="1">
    <source>
        <dbReference type="Pfam" id="PF19044"/>
    </source>
</evidence>
<keyword evidence="3" id="KW-1185">Reference proteome</keyword>
<evidence type="ECO:0000313" key="2">
    <source>
        <dbReference type="EMBL" id="MDX8153360.1"/>
    </source>
</evidence>
<dbReference type="RefSeq" id="WP_319955511.1">
    <property type="nucleotide sequence ID" value="NZ_JAXAVX010000013.1"/>
</dbReference>
<protein>
    <recommendedName>
        <fullName evidence="1">TraG P-loop domain-containing protein</fullName>
    </recommendedName>
</protein>